<dbReference type="CDD" id="cd00310">
    <property type="entry name" value="ATP-synt_Fo_a_6"/>
    <property type="match status" value="1"/>
</dbReference>
<dbReference type="GO" id="GO:0005886">
    <property type="term" value="C:plasma membrane"/>
    <property type="evidence" value="ECO:0007669"/>
    <property type="project" value="TreeGrafter"/>
</dbReference>
<dbReference type="SUPFAM" id="SSF81336">
    <property type="entry name" value="F1F0 ATP synthase subunit A"/>
    <property type="match status" value="1"/>
</dbReference>
<evidence type="ECO:0000256" key="7">
    <source>
        <dbReference type="ARBA" id="ARBA00022989"/>
    </source>
</evidence>
<keyword evidence="6" id="KW-0375">Hydrogen ion transport</keyword>
<evidence type="ECO:0000256" key="1">
    <source>
        <dbReference type="ARBA" id="ARBA00004141"/>
    </source>
</evidence>
<keyword evidence="3" id="KW-0813">Transport</keyword>
<proteinExistence type="inferred from homology"/>
<evidence type="ECO:0000256" key="10">
    <source>
        <dbReference type="ARBA" id="ARBA00023310"/>
    </source>
</evidence>
<keyword evidence="7 11" id="KW-1133">Transmembrane helix</keyword>
<comment type="subcellular location">
    <subcellularLocation>
        <location evidence="1">Membrane</location>
        <topology evidence="1">Multi-pass membrane protein</topology>
    </subcellularLocation>
</comment>
<feature type="transmembrane region" description="Helical" evidence="11">
    <location>
        <begin position="34"/>
        <end position="52"/>
    </location>
</feature>
<dbReference type="PRINTS" id="PR00123">
    <property type="entry name" value="ATPASEA"/>
</dbReference>
<evidence type="ECO:0000256" key="11">
    <source>
        <dbReference type="SAM" id="Phobius"/>
    </source>
</evidence>
<evidence type="ECO:0000256" key="3">
    <source>
        <dbReference type="ARBA" id="ARBA00022448"/>
    </source>
</evidence>
<evidence type="ECO:0000256" key="2">
    <source>
        <dbReference type="ARBA" id="ARBA00006810"/>
    </source>
</evidence>
<feature type="transmembrane region" description="Helical" evidence="11">
    <location>
        <begin position="102"/>
        <end position="126"/>
    </location>
</feature>
<reference evidence="12" key="1">
    <citation type="journal article" date="2010" name="ISME J.">
        <title>Metagenome of the Mediterranean deep chlorophyll maximum studied by direct and fosmid library 454 pyrosequencing.</title>
        <authorList>
            <person name="Ghai R."/>
            <person name="Martin-Cuadrado A.B."/>
            <person name="Molto A.G."/>
            <person name="Heredia I.G."/>
            <person name="Cabrera R."/>
            <person name="Martin J."/>
            <person name="Verdu M."/>
            <person name="Deschamps P."/>
            <person name="Moreira D."/>
            <person name="Lopez-Garcia P."/>
            <person name="Mira A."/>
            <person name="Rodriguez-Valera F."/>
        </authorList>
    </citation>
    <scope>NUCLEOTIDE SEQUENCE</scope>
</reference>
<dbReference type="HAMAP" id="MF_01393">
    <property type="entry name" value="ATP_synth_a_bact"/>
    <property type="match status" value="1"/>
</dbReference>
<protein>
    <submittedName>
        <fullName evidence="12">H transporting two sector ATPase</fullName>
    </submittedName>
</protein>
<keyword evidence="10" id="KW-0066">ATP synthesis</keyword>
<dbReference type="InterPro" id="IPR000568">
    <property type="entry name" value="ATP_synth_F0_asu"/>
</dbReference>
<dbReference type="PANTHER" id="PTHR42823:SF3">
    <property type="entry name" value="ATP SYNTHASE SUBUNIT A, CHLOROPLASTIC"/>
    <property type="match status" value="1"/>
</dbReference>
<feature type="transmembrane region" description="Helical" evidence="11">
    <location>
        <begin position="169"/>
        <end position="188"/>
    </location>
</feature>
<accession>D6PLF5</accession>
<dbReference type="GO" id="GO:0046933">
    <property type="term" value="F:proton-transporting ATP synthase activity, rotational mechanism"/>
    <property type="evidence" value="ECO:0007669"/>
    <property type="project" value="TreeGrafter"/>
</dbReference>
<keyword evidence="4" id="KW-0138">CF(0)</keyword>
<dbReference type="Gene3D" id="1.20.120.220">
    <property type="entry name" value="ATP synthase, F0 complex, subunit A"/>
    <property type="match status" value="1"/>
</dbReference>
<keyword evidence="5 11" id="KW-0812">Transmembrane</keyword>
<feature type="transmembrane region" description="Helical" evidence="11">
    <location>
        <begin position="200"/>
        <end position="219"/>
    </location>
</feature>
<dbReference type="EMBL" id="GU943147">
    <property type="protein sequence ID" value="ADD96556.1"/>
    <property type="molecule type" value="Genomic_DNA"/>
</dbReference>
<feature type="transmembrane region" description="Helical" evidence="11">
    <location>
        <begin position="132"/>
        <end position="148"/>
    </location>
</feature>
<feature type="transmembrane region" description="Helical" evidence="11">
    <location>
        <begin position="226"/>
        <end position="248"/>
    </location>
</feature>
<dbReference type="GO" id="GO:0045259">
    <property type="term" value="C:proton-transporting ATP synthase complex"/>
    <property type="evidence" value="ECO:0007669"/>
    <property type="project" value="UniProtKB-KW"/>
</dbReference>
<name>D6PLF5_9ZZZZ</name>
<comment type="similarity">
    <text evidence="2">Belongs to the ATPase A chain family.</text>
</comment>
<dbReference type="InterPro" id="IPR045082">
    <property type="entry name" value="ATP_syn_F0_a_bact/chloroplast"/>
</dbReference>
<dbReference type="PANTHER" id="PTHR42823">
    <property type="entry name" value="ATP SYNTHASE SUBUNIT A, CHLOROPLASTIC"/>
    <property type="match status" value="1"/>
</dbReference>
<dbReference type="AlphaFoldDB" id="D6PLF5"/>
<evidence type="ECO:0000256" key="6">
    <source>
        <dbReference type="ARBA" id="ARBA00022781"/>
    </source>
</evidence>
<keyword evidence="9 11" id="KW-0472">Membrane</keyword>
<evidence type="ECO:0000313" key="12">
    <source>
        <dbReference type="EMBL" id="ADD96556.1"/>
    </source>
</evidence>
<organism evidence="12">
    <name type="scientific">uncultured organism MedDCM-OCT-S11-C346</name>
    <dbReference type="NCBI Taxonomy" id="743660"/>
    <lineage>
        <taxon>unclassified sequences</taxon>
        <taxon>environmental samples</taxon>
    </lineage>
</organism>
<dbReference type="NCBIfam" id="TIGR01131">
    <property type="entry name" value="ATP_synt_6_or_A"/>
    <property type="match status" value="1"/>
</dbReference>
<dbReference type="InterPro" id="IPR035908">
    <property type="entry name" value="F0_ATP_A_sf"/>
</dbReference>
<keyword evidence="8" id="KW-0406">Ion transport</keyword>
<evidence type="ECO:0000256" key="8">
    <source>
        <dbReference type="ARBA" id="ARBA00023065"/>
    </source>
</evidence>
<evidence type="ECO:0000256" key="5">
    <source>
        <dbReference type="ARBA" id="ARBA00022692"/>
    </source>
</evidence>
<dbReference type="Pfam" id="PF00119">
    <property type="entry name" value="ATP-synt_A"/>
    <property type="match status" value="1"/>
</dbReference>
<evidence type="ECO:0000256" key="9">
    <source>
        <dbReference type="ARBA" id="ARBA00023136"/>
    </source>
</evidence>
<evidence type="ECO:0000256" key="4">
    <source>
        <dbReference type="ARBA" id="ARBA00022547"/>
    </source>
</evidence>
<sequence>MDHGITWLNFLPGYQQIEAYLQSTGVGLISGRPVLFQHVAAALLVGLILLFVGSRARTQLNAADGGGVVPEAGISVRNIIEMFLEAVYGQMKAIIGPEASRYFPVIATLALYILICNLMGLVPGFLPPTDNWNTTFACAFFVFIYYNYHGLRVNGIHHIAHMANPVGETWGWFLAPLMFPIEIVSHIARPFSLGVRLATNMIGDHAVLGAFIGLVPILVPIPFLALGLLVCCVQTMVFVLLSIIYIALAVEEAHHDDHHHEGAGAHA</sequence>